<dbReference type="Proteomes" id="UP001497482">
    <property type="component" value="Chromosome 13"/>
</dbReference>
<dbReference type="SFLD" id="SFLDG01129">
    <property type="entry name" value="C1.5:_HAD__Beta-PGM__Phosphata"/>
    <property type="match status" value="1"/>
</dbReference>
<dbReference type="NCBIfam" id="TIGR02253">
    <property type="entry name" value="CTE7"/>
    <property type="match status" value="1"/>
</dbReference>
<reference evidence="4 5" key="1">
    <citation type="submission" date="2024-04" db="EMBL/GenBank/DDBJ databases">
        <authorList>
            <person name="Waldvogel A.-M."/>
            <person name="Schoenle A."/>
        </authorList>
    </citation>
    <scope>NUCLEOTIDE SEQUENCE [LARGE SCALE GENOMIC DNA]</scope>
</reference>
<proteinExistence type="predicted"/>
<dbReference type="Gene3D" id="1.20.120.710">
    <property type="entry name" value="Haloacid dehalogenase hydrolase-like domain"/>
    <property type="match status" value="1"/>
</dbReference>
<dbReference type="SFLD" id="SFLDG01135">
    <property type="entry name" value="C1.5.6:_HAD__Beta-PGM__Phospha"/>
    <property type="match status" value="1"/>
</dbReference>
<dbReference type="PANTHER" id="PTHR46470">
    <property type="entry name" value="N-ACYLNEURAMINATE-9-PHOSPHATASE"/>
    <property type="match status" value="1"/>
</dbReference>
<keyword evidence="2" id="KW-0378">Hydrolase</keyword>
<keyword evidence="5" id="KW-1185">Reference proteome</keyword>
<comment type="cofactor">
    <cofactor evidence="1">
        <name>Mg(2+)</name>
        <dbReference type="ChEBI" id="CHEBI:18420"/>
    </cofactor>
</comment>
<dbReference type="Pfam" id="PF00702">
    <property type="entry name" value="Hydrolase"/>
    <property type="match status" value="1"/>
</dbReference>
<dbReference type="SUPFAM" id="SSF56784">
    <property type="entry name" value="HAD-like"/>
    <property type="match status" value="1"/>
</dbReference>
<evidence type="ECO:0000256" key="3">
    <source>
        <dbReference type="ARBA" id="ARBA00022842"/>
    </source>
</evidence>
<accession>A0AAV2JK36</accession>
<evidence type="ECO:0000256" key="1">
    <source>
        <dbReference type="ARBA" id="ARBA00001946"/>
    </source>
</evidence>
<dbReference type="InterPro" id="IPR051400">
    <property type="entry name" value="HAD-like_hydrolase"/>
</dbReference>
<dbReference type="GO" id="GO:0050124">
    <property type="term" value="F:N-acylneuraminate-9-phosphatase activity"/>
    <property type="evidence" value="ECO:0007669"/>
    <property type="project" value="TreeGrafter"/>
</dbReference>
<sequence length="243" mass="27163">MEKSGVKAIIFDLDNTLIDTSGAGVTALQKVSELLKSSLNVDDPATKTICNRFKQKLYKEDFKAAVGKTIDETRTSHWDASIQETVGNCPLESLGSDCYKLWKSSRLQLLTMSPEVQNLLKDLRKSYKLLLLTNGETQTQREKVEAANCEEFFDAVVVGGEQEEQKPSPSIFRLCFEMLGVENRDCIMVGDSLDTDIQGGLKAQVRATVWVKNDNEWASKTQIKPHYTVADVLELPRVLAELN</sequence>
<dbReference type="NCBIfam" id="TIGR01549">
    <property type="entry name" value="HAD-SF-IA-v1"/>
    <property type="match status" value="1"/>
</dbReference>
<dbReference type="InterPro" id="IPR023214">
    <property type="entry name" value="HAD_sf"/>
</dbReference>
<dbReference type="CDD" id="cd04305">
    <property type="entry name" value="HAD_Neu5Ac-Pase_like"/>
    <property type="match status" value="1"/>
</dbReference>
<evidence type="ECO:0000313" key="4">
    <source>
        <dbReference type="EMBL" id="CAL1577098.1"/>
    </source>
</evidence>
<dbReference type="InterPro" id="IPR036412">
    <property type="entry name" value="HAD-like_sf"/>
</dbReference>
<dbReference type="SFLD" id="SFLDS00003">
    <property type="entry name" value="Haloacid_Dehalogenase"/>
    <property type="match status" value="1"/>
</dbReference>
<evidence type="ECO:0008006" key="6">
    <source>
        <dbReference type="Google" id="ProtNLM"/>
    </source>
</evidence>
<dbReference type="PRINTS" id="PR00413">
    <property type="entry name" value="HADHALOGNASE"/>
</dbReference>
<dbReference type="AlphaFoldDB" id="A0AAV2JK36"/>
<dbReference type="InterPro" id="IPR011950">
    <property type="entry name" value="HAD-SF_hydro_IA_CTE7"/>
</dbReference>
<protein>
    <recommendedName>
        <fullName evidence="6">N-acylneuraminate-9-phosphatase</fullName>
    </recommendedName>
</protein>
<organism evidence="4 5">
    <name type="scientific">Knipowitschia caucasica</name>
    <name type="common">Caucasian dwarf goby</name>
    <name type="synonym">Pomatoschistus caucasicus</name>
    <dbReference type="NCBI Taxonomy" id="637954"/>
    <lineage>
        <taxon>Eukaryota</taxon>
        <taxon>Metazoa</taxon>
        <taxon>Chordata</taxon>
        <taxon>Craniata</taxon>
        <taxon>Vertebrata</taxon>
        <taxon>Euteleostomi</taxon>
        <taxon>Actinopterygii</taxon>
        <taxon>Neopterygii</taxon>
        <taxon>Teleostei</taxon>
        <taxon>Neoteleostei</taxon>
        <taxon>Acanthomorphata</taxon>
        <taxon>Gobiaria</taxon>
        <taxon>Gobiiformes</taxon>
        <taxon>Gobioidei</taxon>
        <taxon>Gobiidae</taxon>
        <taxon>Gobiinae</taxon>
        <taxon>Knipowitschia</taxon>
    </lineage>
</organism>
<dbReference type="InterPro" id="IPR006439">
    <property type="entry name" value="HAD-SF_hydro_IA"/>
</dbReference>
<name>A0AAV2JK36_KNICA</name>
<evidence type="ECO:0000256" key="2">
    <source>
        <dbReference type="ARBA" id="ARBA00022801"/>
    </source>
</evidence>
<keyword evidence="3" id="KW-0460">Magnesium</keyword>
<evidence type="ECO:0000313" key="5">
    <source>
        <dbReference type="Proteomes" id="UP001497482"/>
    </source>
</evidence>
<gene>
    <name evidence="4" type="ORF">KC01_LOCUS8482</name>
</gene>
<dbReference type="PANTHER" id="PTHR46470:SF3">
    <property type="entry name" value="N-ACYLNEURAMINATE-9-PHOSPHATASE"/>
    <property type="match status" value="1"/>
</dbReference>
<dbReference type="Gene3D" id="3.40.50.1000">
    <property type="entry name" value="HAD superfamily/HAD-like"/>
    <property type="match status" value="1"/>
</dbReference>
<dbReference type="EMBL" id="OZ035835">
    <property type="protein sequence ID" value="CAL1577098.1"/>
    <property type="molecule type" value="Genomic_DNA"/>
</dbReference>
<dbReference type="GO" id="GO:0046380">
    <property type="term" value="P:N-acetylneuraminate biosynthetic process"/>
    <property type="evidence" value="ECO:0007669"/>
    <property type="project" value="TreeGrafter"/>
</dbReference>